<dbReference type="Pfam" id="PF23598">
    <property type="entry name" value="LRR_14"/>
    <property type="match status" value="1"/>
</dbReference>
<dbReference type="PANTHER" id="PTHR48054:SF47">
    <property type="entry name" value="OS06G0179800 PROTEIN"/>
    <property type="match status" value="1"/>
</dbReference>
<dbReference type="PANTHER" id="PTHR48054">
    <property type="entry name" value="RECEPTOR KINASE-LIKE PROTEIN XA21"/>
    <property type="match status" value="1"/>
</dbReference>
<keyword evidence="5" id="KW-1133">Transmembrane helix</keyword>
<sequence>MLELSWNGFTGKVPDNMGNMQNLQVLGLSANKQLGSSGHADDLKFLSSINSTVLRIIRASHCQLSGILHKSLANVSFTQLEVLSLSRNQISGIIPSEIFIKLPNLTILHLRDNFLTGNIPQDIGKLNNLQALTLGNNNLSGRIPSSINNLARLLYLELHHNNFEGVIPNTSNLQSLLELRLNENKLNATLEQVFDQTSHGLLYAYLADNSFTGSLPVEVGNFEYLEEMDVSNNYLEGEIPNTLGKCLSLERLSLMGNSFRGSIPPSFSSLQGLTFLDCLKTKFPEKFQCSCKTYHPLCNI</sequence>
<evidence type="ECO:0000256" key="5">
    <source>
        <dbReference type="ARBA" id="ARBA00022989"/>
    </source>
</evidence>
<evidence type="ECO:0000256" key="4">
    <source>
        <dbReference type="ARBA" id="ARBA00022737"/>
    </source>
</evidence>
<dbReference type="SMART" id="SM00369">
    <property type="entry name" value="LRR_TYP"/>
    <property type="match status" value="4"/>
</dbReference>
<gene>
    <name evidence="8" type="ORF">Syun_030932</name>
</gene>
<dbReference type="EMBL" id="JBBNAF010000041">
    <property type="protein sequence ID" value="KAK9081950.1"/>
    <property type="molecule type" value="Genomic_DNA"/>
</dbReference>
<proteinExistence type="predicted"/>
<name>A0AAP0DYS6_9MAGN</name>
<evidence type="ECO:0000313" key="8">
    <source>
        <dbReference type="EMBL" id="KAK9081950.1"/>
    </source>
</evidence>
<comment type="caution">
    <text evidence="8">The sequence shown here is derived from an EMBL/GenBank/DDBJ whole genome shotgun (WGS) entry which is preliminary data.</text>
</comment>
<feature type="domain" description="Disease resistance R13L4/SHOC-2-like LRR" evidence="7">
    <location>
        <begin position="74"/>
        <end position="184"/>
    </location>
</feature>
<keyword evidence="4" id="KW-0677">Repeat</keyword>
<dbReference type="GO" id="GO:0016020">
    <property type="term" value="C:membrane"/>
    <property type="evidence" value="ECO:0007669"/>
    <property type="project" value="UniProtKB-SubCell"/>
</dbReference>
<dbReference type="InterPro" id="IPR055414">
    <property type="entry name" value="LRR_R13L4/SHOC2-like"/>
</dbReference>
<dbReference type="InterPro" id="IPR001611">
    <property type="entry name" value="Leu-rich_rpt"/>
</dbReference>
<reference evidence="8 9" key="1">
    <citation type="submission" date="2024-01" db="EMBL/GenBank/DDBJ databases">
        <title>Genome assemblies of Stephania.</title>
        <authorList>
            <person name="Yang L."/>
        </authorList>
    </citation>
    <scope>NUCLEOTIDE SEQUENCE [LARGE SCALE GENOMIC DNA]</scope>
    <source>
        <strain evidence="8">YNDBR</strain>
        <tissue evidence="8">Leaf</tissue>
    </source>
</reference>
<keyword evidence="2" id="KW-0433">Leucine-rich repeat</keyword>
<dbReference type="AlphaFoldDB" id="A0AAP0DYS6"/>
<dbReference type="Gene3D" id="3.80.10.10">
    <property type="entry name" value="Ribonuclease Inhibitor"/>
    <property type="match status" value="1"/>
</dbReference>
<accession>A0AAP0DYS6</accession>
<dbReference type="FunFam" id="3.80.10.10:FF:000095">
    <property type="entry name" value="LRR receptor-like serine/threonine-protein kinase GSO1"/>
    <property type="match status" value="1"/>
</dbReference>
<evidence type="ECO:0000256" key="1">
    <source>
        <dbReference type="ARBA" id="ARBA00004167"/>
    </source>
</evidence>
<dbReference type="InterPro" id="IPR032675">
    <property type="entry name" value="LRR_dom_sf"/>
</dbReference>
<keyword evidence="9" id="KW-1185">Reference proteome</keyword>
<dbReference type="Proteomes" id="UP001420932">
    <property type="component" value="Unassembled WGS sequence"/>
</dbReference>
<comment type="subcellular location">
    <subcellularLocation>
        <location evidence="1">Membrane</location>
        <topology evidence="1">Single-pass membrane protein</topology>
    </subcellularLocation>
</comment>
<organism evidence="8 9">
    <name type="scientific">Stephania yunnanensis</name>
    <dbReference type="NCBI Taxonomy" id="152371"/>
    <lineage>
        <taxon>Eukaryota</taxon>
        <taxon>Viridiplantae</taxon>
        <taxon>Streptophyta</taxon>
        <taxon>Embryophyta</taxon>
        <taxon>Tracheophyta</taxon>
        <taxon>Spermatophyta</taxon>
        <taxon>Magnoliopsida</taxon>
        <taxon>Ranunculales</taxon>
        <taxon>Menispermaceae</taxon>
        <taxon>Menispermoideae</taxon>
        <taxon>Cissampelideae</taxon>
        <taxon>Stephania</taxon>
    </lineage>
</organism>
<evidence type="ECO:0000256" key="2">
    <source>
        <dbReference type="ARBA" id="ARBA00022614"/>
    </source>
</evidence>
<dbReference type="InterPro" id="IPR003591">
    <property type="entry name" value="Leu-rich_rpt_typical-subtyp"/>
</dbReference>
<evidence type="ECO:0000259" key="7">
    <source>
        <dbReference type="Pfam" id="PF23598"/>
    </source>
</evidence>
<protein>
    <recommendedName>
        <fullName evidence="7">Disease resistance R13L4/SHOC-2-like LRR domain-containing protein</fullName>
    </recommendedName>
</protein>
<keyword evidence="6" id="KW-0472">Membrane</keyword>
<evidence type="ECO:0000313" key="9">
    <source>
        <dbReference type="Proteomes" id="UP001420932"/>
    </source>
</evidence>
<keyword evidence="3" id="KW-0812">Transmembrane</keyword>
<evidence type="ECO:0000256" key="3">
    <source>
        <dbReference type="ARBA" id="ARBA00022692"/>
    </source>
</evidence>
<dbReference type="Pfam" id="PF00560">
    <property type="entry name" value="LRR_1"/>
    <property type="match status" value="2"/>
</dbReference>
<dbReference type="InterPro" id="IPR052592">
    <property type="entry name" value="LRR-RLK"/>
</dbReference>
<evidence type="ECO:0000256" key="6">
    <source>
        <dbReference type="ARBA" id="ARBA00023136"/>
    </source>
</evidence>
<dbReference type="SUPFAM" id="SSF52058">
    <property type="entry name" value="L domain-like"/>
    <property type="match status" value="1"/>
</dbReference>